<organism evidence="3 4">
    <name type="scientific">Dreissena polymorpha</name>
    <name type="common">Zebra mussel</name>
    <name type="synonym">Mytilus polymorpha</name>
    <dbReference type="NCBI Taxonomy" id="45954"/>
    <lineage>
        <taxon>Eukaryota</taxon>
        <taxon>Metazoa</taxon>
        <taxon>Spiralia</taxon>
        <taxon>Lophotrochozoa</taxon>
        <taxon>Mollusca</taxon>
        <taxon>Bivalvia</taxon>
        <taxon>Autobranchia</taxon>
        <taxon>Heteroconchia</taxon>
        <taxon>Euheterodonta</taxon>
        <taxon>Imparidentia</taxon>
        <taxon>Neoheterodontei</taxon>
        <taxon>Myida</taxon>
        <taxon>Dreissenoidea</taxon>
        <taxon>Dreissenidae</taxon>
        <taxon>Dreissena</taxon>
    </lineage>
</organism>
<dbReference type="PANTHER" id="PTHR22089:SF2">
    <property type="entry name" value="MIRROR-IMAGE POLYDACTYLY GENE 1 PROTEIN"/>
    <property type="match status" value="1"/>
</dbReference>
<protein>
    <recommendedName>
        <fullName evidence="5">Mirror-image polydactyly 1</fullName>
    </recommendedName>
</protein>
<name>A0A9D4R661_DREPO</name>
<feature type="region of interest" description="Disordered" evidence="2">
    <location>
        <begin position="190"/>
        <end position="218"/>
    </location>
</feature>
<evidence type="ECO:0008006" key="5">
    <source>
        <dbReference type="Google" id="ProtNLM"/>
    </source>
</evidence>
<comment type="caution">
    <text evidence="3">The sequence shown here is derived from an EMBL/GenBank/DDBJ whole genome shotgun (WGS) entry which is preliminary data.</text>
</comment>
<feature type="compositionally biased region" description="Polar residues" evidence="2">
    <location>
        <begin position="203"/>
        <end position="212"/>
    </location>
</feature>
<dbReference type="Proteomes" id="UP000828390">
    <property type="component" value="Unassembled WGS sequence"/>
</dbReference>
<evidence type="ECO:0000256" key="2">
    <source>
        <dbReference type="SAM" id="MobiDB-lite"/>
    </source>
</evidence>
<dbReference type="PANTHER" id="PTHR22089">
    <property type="entry name" value="MIRROR-IMAGE POLYDACTYLY GENE 1 PROTEIN"/>
    <property type="match status" value="1"/>
</dbReference>
<reference evidence="3" key="1">
    <citation type="journal article" date="2019" name="bioRxiv">
        <title>The Genome of the Zebra Mussel, Dreissena polymorpha: A Resource for Invasive Species Research.</title>
        <authorList>
            <person name="McCartney M.A."/>
            <person name="Auch B."/>
            <person name="Kono T."/>
            <person name="Mallez S."/>
            <person name="Zhang Y."/>
            <person name="Obille A."/>
            <person name="Becker A."/>
            <person name="Abrahante J.E."/>
            <person name="Garbe J."/>
            <person name="Badalamenti J.P."/>
            <person name="Herman A."/>
            <person name="Mangelson H."/>
            <person name="Liachko I."/>
            <person name="Sullivan S."/>
            <person name="Sone E.D."/>
            <person name="Koren S."/>
            <person name="Silverstein K.A.T."/>
            <person name="Beckman K.B."/>
            <person name="Gohl D.M."/>
        </authorList>
    </citation>
    <scope>NUCLEOTIDE SEQUENCE</scope>
    <source>
        <strain evidence="3">Duluth1</strain>
        <tissue evidence="3">Whole animal</tissue>
    </source>
</reference>
<evidence type="ECO:0000313" key="3">
    <source>
        <dbReference type="EMBL" id="KAH3854670.1"/>
    </source>
</evidence>
<keyword evidence="4" id="KW-1185">Reference proteome</keyword>
<sequence>VVEEVYTAQRKRDEAMTGRMKLANEEKDDVMARLRQIEARLDSQGAGTSFMEPSVDELHIDVGNLDNSEELYTLLSRLDSPSSGDGEMSAVVSHVEAMRQRQREVTNEEMAIVMEQRDIALAKCRKLEEQLLKYQRESDADGGMDKTVRAKLAALQQERDIAVAKSQQLDNEVQTLRIYYGLRQSISSSNSFQQSTHHPVSEELNSTRQQLEGTEKENKHLVSQLRINTIEKKQLEQALESVRQDRERLQKLVGILKKKLNTEKPDT</sequence>
<proteinExistence type="predicted"/>
<dbReference type="AlphaFoldDB" id="A0A9D4R661"/>
<feature type="non-terminal residue" evidence="3">
    <location>
        <position position="1"/>
    </location>
</feature>
<dbReference type="EMBL" id="JAIWYP010000003">
    <property type="protein sequence ID" value="KAH3854670.1"/>
    <property type="molecule type" value="Genomic_DNA"/>
</dbReference>
<feature type="coiled-coil region" evidence="1">
    <location>
        <begin position="117"/>
        <end position="172"/>
    </location>
</feature>
<gene>
    <name evidence="3" type="ORF">DPMN_097218</name>
</gene>
<dbReference type="InterPro" id="IPR026175">
    <property type="entry name" value="MIPOL1"/>
</dbReference>
<reference evidence="3" key="2">
    <citation type="submission" date="2020-11" db="EMBL/GenBank/DDBJ databases">
        <authorList>
            <person name="McCartney M.A."/>
            <person name="Auch B."/>
            <person name="Kono T."/>
            <person name="Mallez S."/>
            <person name="Becker A."/>
            <person name="Gohl D.M."/>
            <person name="Silverstein K.A.T."/>
            <person name="Koren S."/>
            <person name="Bechman K.B."/>
            <person name="Herman A."/>
            <person name="Abrahante J.E."/>
            <person name="Garbe J."/>
        </authorList>
    </citation>
    <scope>NUCLEOTIDE SEQUENCE</scope>
    <source>
        <strain evidence="3">Duluth1</strain>
        <tissue evidence="3">Whole animal</tissue>
    </source>
</reference>
<evidence type="ECO:0000313" key="4">
    <source>
        <dbReference type="Proteomes" id="UP000828390"/>
    </source>
</evidence>
<keyword evidence="1" id="KW-0175">Coiled coil</keyword>
<accession>A0A9D4R661</accession>
<evidence type="ECO:0000256" key="1">
    <source>
        <dbReference type="SAM" id="Coils"/>
    </source>
</evidence>